<dbReference type="SUPFAM" id="SSF53756">
    <property type="entry name" value="UDP-Glycosyltransferase/glycogen phosphorylase"/>
    <property type="match status" value="1"/>
</dbReference>
<proteinExistence type="predicted"/>
<dbReference type="PANTHER" id="PTHR45947">
    <property type="entry name" value="SULFOQUINOVOSYL TRANSFERASE SQD2"/>
    <property type="match status" value="1"/>
</dbReference>
<gene>
    <name evidence="2" type="ORF">D3Z39_14870</name>
</gene>
<dbReference type="InterPro" id="IPR050194">
    <property type="entry name" value="Glycosyltransferase_grp1"/>
</dbReference>
<evidence type="ECO:0000313" key="2">
    <source>
        <dbReference type="EMBL" id="NBI80122.1"/>
    </source>
</evidence>
<dbReference type="EMBL" id="QXWZ01000033">
    <property type="protein sequence ID" value="NBI80122.1"/>
    <property type="molecule type" value="Genomic_DNA"/>
</dbReference>
<dbReference type="Proteomes" id="UP000446348">
    <property type="component" value="Unassembled WGS sequence"/>
</dbReference>
<dbReference type="Pfam" id="PF00534">
    <property type="entry name" value="Glycos_transf_1"/>
    <property type="match status" value="1"/>
</dbReference>
<organism evidence="2 3">
    <name type="scientific">Anaerotruncus colihominis</name>
    <dbReference type="NCBI Taxonomy" id="169435"/>
    <lineage>
        <taxon>Bacteria</taxon>
        <taxon>Bacillati</taxon>
        <taxon>Bacillota</taxon>
        <taxon>Clostridia</taxon>
        <taxon>Eubacteriales</taxon>
        <taxon>Oscillospiraceae</taxon>
        <taxon>Anaerotruncus</taxon>
    </lineage>
</organism>
<dbReference type="InterPro" id="IPR001296">
    <property type="entry name" value="Glyco_trans_1"/>
</dbReference>
<dbReference type="Gene3D" id="3.40.50.2000">
    <property type="entry name" value="Glycogen Phosphorylase B"/>
    <property type="match status" value="1"/>
</dbReference>
<feature type="domain" description="Glycosyl transferase family 1" evidence="1">
    <location>
        <begin position="196"/>
        <end position="342"/>
    </location>
</feature>
<reference evidence="2 3" key="1">
    <citation type="submission" date="2018-08" db="EMBL/GenBank/DDBJ databases">
        <title>Murine metabolic-syndrome-specific gut microbial biobank.</title>
        <authorList>
            <person name="Liu C."/>
        </authorList>
    </citation>
    <scope>NUCLEOTIDE SEQUENCE [LARGE SCALE GENOMIC DNA]</scope>
    <source>
        <strain evidence="2 3">X69</strain>
    </source>
</reference>
<protein>
    <submittedName>
        <fullName evidence="2">Glycosyltransferase</fullName>
    </submittedName>
</protein>
<accession>A0A845RR74</accession>
<dbReference type="RefSeq" id="WP_160210824.1">
    <property type="nucleotide sequence ID" value="NZ_QXWZ01000033.1"/>
</dbReference>
<sequence>MTVQKAILISSFVPSNNASPVAVNYKMMRLCCEVFERTDFLTANFPAQALANLPAGRFRLTNLVPDFSTNNALRAVWGYLRMQIAAIRHLRALRNEEPVVLFWLSGPMILPFLYCRLIGLYTVGFLYGNSRRKAERVTLANLLKAVLMEYIARHADAACVESPSVAKHWKLDYEREGLNTVHLYVEDAFFNAGLLYPERPPVIGICGRLVASKRILEAVRAFHSFRSYFPEYTLEIIGDGPLREECARLISFLGEQAHIKMLGWIDHEYLPNYYGRWRLFLNPTNYEGLPNALLEAMAAGVPPLASPVGGVSDIVREGETGWLLAENNSDAIGKRLVAVFSDISVMGHISEACKLEMTPYQYARTRDAFRYFIQALNNKGERTCL</sequence>
<dbReference type="GO" id="GO:0016757">
    <property type="term" value="F:glycosyltransferase activity"/>
    <property type="evidence" value="ECO:0007669"/>
    <property type="project" value="InterPro"/>
</dbReference>
<dbReference type="PANTHER" id="PTHR45947:SF3">
    <property type="entry name" value="SULFOQUINOVOSYL TRANSFERASE SQD2"/>
    <property type="match status" value="1"/>
</dbReference>
<dbReference type="AlphaFoldDB" id="A0A845RR74"/>
<keyword evidence="2" id="KW-0808">Transferase</keyword>
<evidence type="ECO:0000313" key="3">
    <source>
        <dbReference type="Proteomes" id="UP000446348"/>
    </source>
</evidence>
<evidence type="ECO:0000259" key="1">
    <source>
        <dbReference type="Pfam" id="PF00534"/>
    </source>
</evidence>
<dbReference type="CDD" id="cd03801">
    <property type="entry name" value="GT4_PimA-like"/>
    <property type="match status" value="1"/>
</dbReference>
<name>A0A845RR74_9FIRM</name>
<dbReference type="OrthoDB" id="9804196at2"/>
<comment type="caution">
    <text evidence="2">The sequence shown here is derived from an EMBL/GenBank/DDBJ whole genome shotgun (WGS) entry which is preliminary data.</text>
</comment>